<reference evidence="2" key="1">
    <citation type="journal article" date="2021" name="PeerJ">
        <title>Extensive microbial diversity within the chicken gut microbiome revealed by metagenomics and culture.</title>
        <authorList>
            <person name="Gilroy R."/>
            <person name="Ravi A."/>
            <person name="Getino M."/>
            <person name="Pursley I."/>
            <person name="Horton D.L."/>
            <person name="Alikhan N.F."/>
            <person name="Baker D."/>
            <person name="Gharbi K."/>
            <person name="Hall N."/>
            <person name="Watson M."/>
            <person name="Adriaenssens E.M."/>
            <person name="Foster-Nyarko E."/>
            <person name="Jarju S."/>
            <person name="Secka A."/>
            <person name="Antonio M."/>
            <person name="Oren A."/>
            <person name="Chaudhuri R.R."/>
            <person name="La Ragione R."/>
            <person name="Hildebrand F."/>
            <person name="Pallen M.J."/>
        </authorList>
    </citation>
    <scope>NUCLEOTIDE SEQUENCE</scope>
    <source>
        <strain evidence="2">ChiHjej13B12-4958</strain>
    </source>
</reference>
<dbReference type="EMBL" id="DWVP01000024">
    <property type="protein sequence ID" value="HJC86065.1"/>
    <property type="molecule type" value="Genomic_DNA"/>
</dbReference>
<protein>
    <submittedName>
        <fullName evidence="2">Uncharacterized protein</fullName>
    </submittedName>
</protein>
<organism evidence="2 3">
    <name type="scientific">Candidatus Corynebacterium faecigallinarum</name>
    <dbReference type="NCBI Taxonomy" id="2838528"/>
    <lineage>
        <taxon>Bacteria</taxon>
        <taxon>Bacillati</taxon>
        <taxon>Actinomycetota</taxon>
        <taxon>Actinomycetes</taxon>
        <taxon>Mycobacteriales</taxon>
        <taxon>Corynebacteriaceae</taxon>
        <taxon>Corynebacterium</taxon>
    </lineage>
</organism>
<dbReference type="Proteomes" id="UP000823858">
    <property type="component" value="Unassembled WGS sequence"/>
</dbReference>
<reference evidence="2" key="2">
    <citation type="submission" date="2021-04" db="EMBL/GenBank/DDBJ databases">
        <authorList>
            <person name="Gilroy R."/>
        </authorList>
    </citation>
    <scope>NUCLEOTIDE SEQUENCE</scope>
    <source>
        <strain evidence="2">ChiHjej13B12-4958</strain>
    </source>
</reference>
<feature type="region of interest" description="Disordered" evidence="1">
    <location>
        <begin position="28"/>
        <end position="127"/>
    </location>
</feature>
<accession>A0A9D2QGC3</accession>
<evidence type="ECO:0000313" key="3">
    <source>
        <dbReference type="Proteomes" id="UP000823858"/>
    </source>
</evidence>
<gene>
    <name evidence="2" type="ORF">H9751_11115</name>
</gene>
<evidence type="ECO:0000256" key="1">
    <source>
        <dbReference type="SAM" id="MobiDB-lite"/>
    </source>
</evidence>
<proteinExistence type="predicted"/>
<evidence type="ECO:0000313" key="2">
    <source>
        <dbReference type="EMBL" id="HJC86065.1"/>
    </source>
</evidence>
<dbReference type="AlphaFoldDB" id="A0A9D2QGC3"/>
<feature type="compositionally biased region" description="Acidic residues" evidence="1">
    <location>
        <begin position="85"/>
        <end position="103"/>
    </location>
</feature>
<feature type="region of interest" description="Disordered" evidence="1">
    <location>
        <begin position="1"/>
        <end position="20"/>
    </location>
</feature>
<comment type="caution">
    <text evidence="2">The sequence shown here is derived from an EMBL/GenBank/DDBJ whole genome shotgun (WGS) entry which is preliminary data.</text>
</comment>
<sequence>MDDTLNLPSVDQLYADSPLSPERLTEMLAHAVDPDTPDPGVEIPGDDGGDSARVDLDEFDDTGDSADTAGAHSPADDIPDALADAGDDTALDPFADDLTDGDGDGAAAGDAGASYPEADPDDPLADF</sequence>
<name>A0A9D2QGC3_9CORY</name>
<feature type="compositionally biased region" description="Acidic residues" evidence="1">
    <location>
        <begin position="118"/>
        <end position="127"/>
    </location>
</feature>